<evidence type="ECO:0000313" key="3">
    <source>
        <dbReference type="Proteomes" id="UP000664169"/>
    </source>
</evidence>
<dbReference type="OrthoDB" id="5320532at2759"/>
<dbReference type="GO" id="GO:0031145">
    <property type="term" value="P:anaphase-promoting complex-dependent catabolic process"/>
    <property type="evidence" value="ECO:0007669"/>
    <property type="project" value="InterPro"/>
</dbReference>
<feature type="region of interest" description="Disordered" evidence="1">
    <location>
        <begin position="129"/>
        <end position="231"/>
    </location>
</feature>
<comment type="caution">
    <text evidence="2">The sequence shown here is derived from an EMBL/GenBank/DDBJ whole genome shotgun (WGS) entry which is preliminary data.</text>
</comment>
<dbReference type="InterPro" id="IPR008402">
    <property type="entry name" value="APC_su15/mnd2"/>
</dbReference>
<dbReference type="Proteomes" id="UP000664169">
    <property type="component" value="Unassembled WGS sequence"/>
</dbReference>
<feature type="compositionally biased region" description="Acidic residues" evidence="1">
    <location>
        <begin position="150"/>
        <end position="184"/>
    </location>
</feature>
<dbReference type="GO" id="GO:0005680">
    <property type="term" value="C:anaphase-promoting complex"/>
    <property type="evidence" value="ECO:0007669"/>
    <property type="project" value="InterPro"/>
</dbReference>
<keyword evidence="3" id="KW-1185">Reference proteome</keyword>
<sequence length="265" mass="28717">MPTPVHQSAHNLWYPSTLSQAFTFVPSNANIISNNQSSPQQTAQQAQAQQSQQRQFQRTTRRTFMTHLRLDENAIAIRRASIRRFGAGWLRPPGVGKTMQGLWDERAERDEAEAAAQREMALAEAQAAAEAMAAGEQAGEGEGERQAEHDLDDDIPEAEEEGAEWPSSDEDDDALPMNEIDGDFGPDGMRQSIVGDGAGDALDRDLDDDIPEAGSYQHTDTDVEDSSSVLDEDAGISRVSLGMNSFVSHVGLGSSPLPPSRGLGR</sequence>
<dbReference type="AlphaFoldDB" id="A0A8H3EVJ2"/>
<protein>
    <submittedName>
        <fullName evidence="2">Uncharacterized protein</fullName>
    </submittedName>
</protein>
<gene>
    <name evidence="2" type="ORF">GOMPHAMPRED_007923</name>
</gene>
<accession>A0A8H3EVJ2</accession>
<dbReference type="EMBL" id="CAJPDQ010000008">
    <property type="protein sequence ID" value="CAF9913456.1"/>
    <property type="molecule type" value="Genomic_DNA"/>
</dbReference>
<feature type="compositionally biased region" description="Acidic residues" evidence="1">
    <location>
        <begin position="222"/>
        <end position="231"/>
    </location>
</feature>
<evidence type="ECO:0000313" key="2">
    <source>
        <dbReference type="EMBL" id="CAF9913456.1"/>
    </source>
</evidence>
<reference evidence="2" key="1">
    <citation type="submission" date="2021-03" db="EMBL/GenBank/DDBJ databases">
        <authorList>
            <person name="Tagirdzhanova G."/>
        </authorList>
    </citation>
    <scope>NUCLEOTIDE SEQUENCE</scope>
</reference>
<proteinExistence type="predicted"/>
<evidence type="ECO:0000256" key="1">
    <source>
        <dbReference type="SAM" id="MobiDB-lite"/>
    </source>
</evidence>
<name>A0A8H3EVJ2_9LECA</name>
<organism evidence="2 3">
    <name type="scientific">Gomphillus americanus</name>
    <dbReference type="NCBI Taxonomy" id="1940652"/>
    <lineage>
        <taxon>Eukaryota</taxon>
        <taxon>Fungi</taxon>
        <taxon>Dikarya</taxon>
        <taxon>Ascomycota</taxon>
        <taxon>Pezizomycotina</taxon>
        <taxon>Lecanoromycetes</taxon>
        <taxon>OSLEUM clade</taxon>
        <taxon>Ostropomycetidae</taxon>
        <taxon>Ostropales</taxon>
        <taxon>Graphidaceae</taxon>
        <taxon>Gomphilloideae</taxon>
        <taxon>Gomphillus</taxon>
    </lineage>
</organism>
<dbReference type="Pfam" id="PF05841">
    <property type="entry name" value="Apc15p"/>
    <property type="match status" value="1"/>
</dbReference>